<comment type="catalytic activity">
    <reaction evidence="1">
        <text>ATP + protein L-histidine = ADP + protein N-phospho-L-histidine.</text>
        <dbReference type="EC" id="2.7.13.3"/>
    </reaction>
</comment>
<dbReference type="Pfam" id="PF02518">
    <property type="entry name" value="HATPase_c"/>
    <property type="match status" value="1"/>
</dbReference>
<protein>
    <recommendedName>
        <fullName evidence="2">histidine kinase</fullName>
        <ecNumber evidence="2">2.7.13.3</ecNumber>
    </recommendedName>
</protein>
<dbReference type="InterPro" id="IPR050351">
    <property type="entry name" value="BphY/WalK/GraS-like"/>
</dbReference>
<dbReference type="PANTHER" id="PTHR45453:SF1">
    <property type="entry name" value="PHOSPHATE REGULON SENSOR PROTEIN PHOR"/>
    <property type="match status" value="1"/>
</dbReference>
<gene>
    <name evidence="9" type="ORF">LPTSP2_22990</name>
</gene>
<accession>A0A2P2DEE1</accession>
<evidence type="ECO:0000256" key="6">
    <source>
        <dbReference type="ARBA" id="ARBA00023012"/>
    </source>
</evidence>
<keyword evidence="5" id="KW-0418">Kinase</keyword>
<dbReference type="GO" id="GO:0004721">
    <property type="term" value="F:phosphoprotein phosphatase activity"/>
    <property type="evidence" value="ECO:0007669"/>
    <property type="project" value="TreeGrafter"/>
</dbReference>
<proteinExistence type="predicted"/>
<dbReference type="PANTHER" id="PTHR45453">
    <property type="entry name" value="PHOSPHATE REGULON SENSOR PROTEIN PHOR"/>
    <property type="match status" value="1"/>
</dbReference>
<evidence type="ECO:0000313" key="10">
    <source>
        <dbReference type="Proteomes" id="UP000245206"/>
    </source>
</evidence>
<dbReference type="EMBL" id="BFAZ01000009">
    <property type="protein sequence ID" value="GBF43003.1"/>
    <property type="molecule type" value="Genomic_DNA"/>
</dbReference>
<dbReference type="GO" id="GO:0016036">
    <property type="term" value="P:cellular response to phosphate starvation"/>
    <property type="evidence" value="ECO:0007669"/>
    <property type="project" value="TreeGrafter"/>
</dbReference>
<evidence type="ECO:0000256" key="5">
    <source>
        <dbReference type="ARBA" id="ARBA00022777"/>
    </source>
</evidence>
<comment type="caution">
    <text evidence="9">The sequence shown here is derived from an EMBL/GenBank/DDBJ whole genome shotgun (WGS) entry which is preliminary data.</text>
</comment>
<keyword evidence="4" id="KW-0808">Transferase</keyword>
<dbReference type="GO" id="GO:0000155">
    <property type="term" value="F:phosphorelay sensor kinase activity"/>
    <property type="evidence" value="ECO:0007669"/>
    <property type="project" value="TreeGrafter"/>
</dbReference>
<feature type="domain" description="Histidine kinase/HSP90-like ATPase" evidence="8">
    <location>
        <begin position="289"/>
        <end position="413"/>
    </location>
</feature>
<keyword evidence="10" id="KW-1185">Reference proteome</keyword>
<evidence type="ECO:0000256" key="7">
    <source>
        <dbReference type="SAM" id="MobiDB-lite"/>
    </source>
</evidence>
<sequence length="418" mass="48032">MHISLMDNHRLTNDNQGEPSTPKASFFVFDDSLCLKNYLGPYFLNEGINFEMEVGKTIHEMNPEFANRWGQSLVKVRDEQNPDEAEILFNRQKIRSQIAPIPIDSKNYLILSLILSQECIVSSSDLDVEEQSVIHYEESLHREIIRIFDWRQEIEGKTISREWMETALPNLNTSLMQGSGLGALVTTVGAMVRKAKREGDQVTIPAAIFEMLEENFNSTKKLVKTLAEAQLIFENKKRTSEQVNIQELHTLILEEVSDLIDMLGIKAQQVQISNSKNGNNLYVNIHKNNFKRVIRELLINAMKYGNDHCVIYVLLLSAGDHMIVKVLNPPYDTSIHKLDFTKSQETILFQPFYRHNKYVDERYSKEEFGLGLGLPIIKKMIEDMDGKVYFNLLKSNLYSKSSEEVSVSLEFPMSTVRT</sequence>
<evidence type="ECO:0000256" key="3">
    <source>
        <dbReference type="ARBA" id="ARBA00022553"/>
    </source>
</evidence>
<dbReference type="Gene3D" id="3.30.565.10">
    <property type="entry name" value="Histidine kinase-like ATPase, C-terminal domain"/>
    <property type="match status" value="1"/>
</dbReference>
<organism evidence="9 10">
    <name type="scientific">Leptospira ellinghausenii</name>
    <dbReference type="NCBI Taxonomy" id="1917822"/>
    <lineage>
        <taxon>Bacteria</taxon>
        <taxon>Pseudomonadati</taxon>
        <taxon>Spirochaetota</taxon>
        <taxon>Spirochaetia</taxon>
        <taxon>Leptospirales</taxon>
        <taxon>Leptospiraceae</taxon>
        <taxon>Leptospira</taxon>
    </lineage>
</organism>
<evidence type="ECO:0000256" key="4">
    <source>
        <dbReference type="ARBA" id="ARBA00022679"/>
    </source>
</evidence>
<evidence type="ECO:0000256" key="1">
    <source>
        <dbReference type="ARBA" id="ARBA00000085"/>
    </source>
</evidence>
<evidence type="ECO:0000256" key="2">
    <source>
        <dbReference type="ARBA" id="ARBA00012438"/>
    </source>
</evidence>
<reference evidence="10" key="1">
    <citation type="journal article" date="2019" name="Microbiol. Immunol.">
        <title>Molecular and phenotypic characterization of Leptospira johnsonii sp. nov., Leptospira ellinghausenii sp. nov. and Leptospira ryugenii sp. nov. isolated from soil and water in Japan.</title>
        <authorList>
            <person name="Masuzawa T."/>
            <person name="Saito M."/>
            <person name="Nakao R."/>
            <person name="Nikaido Y."/>
            <person name="Matsumoto M."/>
            <person name="Ogawa M."/>
            <person name="Yokoyama M."/>
            <person name="Hidaka Y."/>
            <person name="Tomita J."/>
            <person name="Sakakibara K."/>
            <person name="Suzuki K."/>
            <person name="Yasuda S."/>
            <person name="Sato H."/>
            <person name="Yamaguchi M."/>
            <person name="Yoshida S.I."/>
            <person name="Koizumi N."/>
            <person name="Kawamura Y."/>
        </authorList>
    </citation>
    <scope>NUCLEOTIDE SEQUENCE [LARGE SCALE GENOMIC DNA]</scope>
    <source>
        <strain evidence="10">E18</strain>
    </source>
</reference>
<dbReference type="Proteomes" id="UP000245206">
    <property type="component" value="Unassembled WGS sequence"/>
</dbReference>
<dbReference type="InterPro" id="IPR003594">
    <property type="entry name" value="HATPase_dom"/>
</dbReference>
<evidence type="ECO:0000259" key="8">
    <source>
        <dbReference type="Pfam" id="PF02518"/>
    </source>
</evidence>
<dbReference type="GO" id="GO:0005886">
    <property type="term" value="C:plasma membrane"/>
    <property type="evidence" value="ECO:0007669"/>
    <property type="project" value="TreeGrafter"/>
</dbReference>
<keyword evidence="3" id="KW-0597">Phosphoprotein</keyword>
<keyword evidence="6" id="KW-0902">Two-component regulatory system</keyword>
<dbReference type="AlphaFoldDB" id="A0A2P2DEE1"/>
<dbReference type="EC" id="2.7.13.3" evidence="2"/>
<feature type="region of interest" description="Disordered" evidence="7">
    <location>
        <begin position="1"/>
        <end position="20"/>
    </location>
</feature>
<name>A0A2P2DEE1_9LEPT</name>
<evidence type="ECO:0000313" key="9">
    <source>
        <dbReference type="EMBL" id="GBF43003.1"/>
    </source>
</evidence>
<dbReference type="SUPFAM" id="SSF55874">
    <property type="entry name" value="ATPase domain of HSP90 chaperone/DNA topoisomerase II/histidine kinase"/>
    <property type="match status" value="1"/>
</dbReference>
<dbReference type="InterPro" id="IPR036890">
    <property type="entry name" value="HATPase_C_sf"/>
</dbReference>